<evidence type="ECO:0000256" key="3">
    <source>
        <dbReference type="ARBA" id="ARBA00022490"/>
    </source>
</evidence>
<reference evidence="7 8" key="1">
    <citation type="submission" date="2018-08" db="EMBL/GenBank/DDBJ databases">
        <authorList>
            <person name="Laetsch R D."/>
            <person name="Stevens L."/>
            <person name="Kumar S."/>
            <person name="Blaxter L. M."/>
        </authorList>
    </citation>
    <scope>NUCLEOTIDE SEQUENCE [LARGE SCALE GENOMIC DNA]</scope>
</reference>
<accession>A0A498SFV8</accession>
<dbReference type="InterPro" id="IPR001849">
    <property type="entry name" value="PH_domain"/>
</dbReference>
<evidence type="ECO:0000256" key="1">
    <source>
        <dbReference type="ARBA" id="ARBA00004245"/>
    </source>
</evidence>
<dbReference type="Proteomes" id="UP000276991">
    <property type="component" value="Unassembled WGS sequence"/>
</dbReference>
<dbReference type="Pfam" id="PF04062">
    <property type="entry name" value="P21-Arc"/>
    <property type="match status" value="2"/>
</dbReference>
<dbReference type="GO" id="GO:0030833">
    <property type="term" value="P:regulation of actin filament polymerization"/>
    <property type="evidence" value="ECO:0007669"/>
    <property type="project" value="InterPro"/>
</dbReference>
<dbReference type="SMART" id="SM00233">
    <property type="entry name" value="PH"/>
    <property type="match status" value="1"/>
</dbReference>
<dbReference type="OrthoDB" id="200404at2759"/>
<dbReference type="GO" id="GO:0034314">
    <property type="term" value="P:Arp2/3 complex-mediated actin nucleation"/>
    <property type="evidence" value="ECO:0007669"/>
    <property type="project" value="InterPro"/>
</dbReference>
<dbReference type="STRING" id="6277.A0A498SFV8"/>
<evidence type="ECO:0000313" key="7">
    <source>
        <dbReference type="EMBL" id="VBB29902.1"/>
    </source>
</evidence>
<comment type="similarity">
    <text evidence="2">Belongs to the ARPC3 family.</text>
</comment>
<dbReference type="SUPFAM" id="SSF69060">
    <property type="entry name" value="Arp2/3 complex 21 kDa subunit ARPC3"/>
    <property type="match status" value="1"/>
</dbReference>
<dbReference type="SUPFAM" id="SSF50729">
    <property type="entry name" value="PH domain-like"/>
    <property type="match status" value="1"/>
</dbReference>
<feature type="domain" description="PH" evidence="6">
    <location>
        <begin position="18"/>
        <end position="117"/>
    </location>
</feature>
<keyword evidence="4" id="KW-0009">Actin-binding</keyword>
<evidence type="ECO:0000313" key="8">
    <source>
        <dbReference type="Proteomes" id="UP000276991"/>
    </source>
</evidence>
<dbReference type="InterPro" id="IPR011993">
    <property type="entry name" value="PH-like_dom_sf"/>
</dbReference>
<keyword evidence="8" id="KW-1185">Reference proteome</keyword>
<dbReference type="Gene3D" id="2.30.29.30">
    <property type="entry name" value="Pleckstrin-homology domain (PH domain)/Phosphotyrosine-binding domain (PTB)"/>
    <property type="match status" value="1"/>
</dbReference>
<gene>
    <name evidence="7" type="ORF">NAV_LOCUS4693</name>
</gene>
<dbReference type="AlphaFoldDB" id="A0A498SFV8"/>
<organism evidence="7 8">
    <name type="scientific">Acanthocheilonema viteae</name>
    <name type="common">Filarial nematode worm</name>
    <name type="synonym">Dipetalonema viteae</name>
    <dbReference type="NCBI Taxonomy" id="6277"/>
    <lineage>
        <taxon>Eukaryota</taxon>
        <taxon>Metazoa</taxon>
        <taxon>Ecdysozoa</taxon>
        <taxon>Nematoda</taxon>
        <taxon>Chromadorea</taxon>
        <taxon>Rhabditida</taxon>
        <taxon>Spirurina</taxon>
        <taxon>Spiruromorpha</taxon>
        <taxon>Filarioidea</taxon>
        <taxon>Onchocercidae</taxon>
        <taxon>Acanthocheilonema</taxon>
    </lineage>
</organism>
<dbReference type="InterPro" id="IPR036753">
    <property type="entry name" value="ARPC3_sf"/>
</dbReference>
<dbReference type="GO" id="GO:0005885">
    <property type="term" value="C:Arp2/3 protein complex"/>
    <property type="evidence" value="ECO:0007669"/>
    <property type="project" value="InterPro"/>
</dbReference>
<protein>
    <recommendedName>
        <fullName evidence="6">PH domain-containing protein</fullName>
    </recommendedName>
</protein>
<comment type="subcellular location">
    <subcellularLocation>
        <location evidence="1">Cytoplasm</location>
        <location evidence="1">Cytoskeleton</location>
    </subcellularLocation>
</comment>
<dbReference type="Gene3D" id="1.10.1760.10">
    <property type="entry name" value="Actin-related protein 2/3 complex subunit 3"/>
    <property type="match status" value="1"/>
</dbReference>
<sequence length="369" mass="42324">MLVNGRALAQLCTDESYETKLSGTLFLLQDGRWRSLHAILKANLLFLFNQPENIGVEAPCIILILEDCYMELCDDNATKRSYSFEVILKTTGRKFTFAADNFKALERWISSLTVASLEYIAITKQSFLEQIRNFELDLEQWILGIKTARMPAYHSKFTDVTMIVGNMAMLPIRSNIKGPAPRIDDGEDIIDEALAYFKPNIFFREFEIKSPADRTLIYLTLYISECLRKLQKSSNRSQAMKDLSVLALSHHLPIPGEAAFPLNSMYKAPANRNEEGETIVNSSEIQLLVYFCLTQAYQCFTEALIPEAMDFNKLAYIMRSYLLQLRQELGARLLEHVFEANSERPSKWWMCFARRRFMDKGLVSPGIVL</sequence>
<dbReference type="GO" id="GO:0003779">
    <property type="term" value="F:actin binding"/>
    <property type="evidence" value="ECO:0007669"/>
    <property type="project" value="UniProtKB-KW"/>
</dbReference>
<dbReference type="PANTHER" id="PTHR12391">
    <property type="entry name" value="ARP2/3 COMPLEX 21 KD SUBUNIT"/>
    <property type="match status" value="1"/>
</dbReference>
<dbReference type="InterPro" id="IPR007204">
    <property type="entry name" value="ARPC3"/>
</dbReference>
<evidence type="ECO:0000256" key="4">
    <source>
        <dbReference type="ARBA" id="ARBA00023203"/>
    </source>
</evidence>
<evidence type="ECO:0000256" key="2">
    <source>
        <dbReference type="ARBA" id="ARBA00010856"/>
    </source>
</evidence>
<evidence type="ECO:0000256" key="5">
    <source>
        <dbReference type="ARBA" id="ARBA00023212"/>
    </source>
</evidence>
<proteinExistence type="inferred from homology"/>
<dbReference type="PROSITE" id="PS50003">
    <property type="entry name" value="PH_DOMAIN"/>
    <property type="match status" value="1"/>
</dbReference>
<dbReference type="EMBL" id="UPTC01000732">
    <property type="protein sequence ID" value="VBB29902.1"/>
    <property type="molecule type" value="Genomic_DNA"/>
</dbReference>
<name>A0A498SFV8_ACAVI</name>
<keyword evidence="5" id="KW-0206">Cytoskeleton</keyword>
<evidence type="ECO:0000259" key="6">
    <source>
        <dbReference type="PROSITE" id="PS50003"/>
    </source>
</evidence>
<keyword evidence="3" id="KW-0963">Cytoplasm</keyword>
<dbReference type="Pfam" id="PF00169">
    <property type="entry name" value="PH"/>
    <property type="match status" value="1"/>
</dbReference>